<evidence type="ECO:0000256" key="8">
    <source>
        <dbReference type="ARBA" id="ARBA00022884"/>
    </source>
</evidence>
<evidence type="ECO:0000256" key="9">
    <source>
        <dbReference type="RuleBase" id="RU003953"/>
    </source>
</evidence>
<evidence type="ECO:0000313" key="14">
    <source>
        <dbReference type="Proteomes" id="UP001595932"/>
    </source>
</evidence>
<comment type="similarity">
    <text evidence="9">Belongs to the tRNA nucleotidyltransferase/poly(A) polymerase family.</text>
</comment>
<dbReference type="Gene3D" id="3.30.460.10">
    <property type="entry name" value="Beta Polymerase, domain 2"/>
    <property type="match status" value="1"/>
</dbReference>
<dbReference type="EC" id="2.7.7.72" evidence="13"/>
<dbReference type="Gene3D" id="1.10.3090.10">
    <property type="entry name" value="cca-adding enzyme, domain 2"/>
    <property type="match status" value="1"/>
</dbReference>
<evidence type="ECO:0000256" key="3">
    <source>
        <dbReference type="ARBA" id="ARBA00022694"/>
    </source>
</evidence>
<reference evidence="14" key="1">
    <citation type="journal article" date="2019" name="Int. J. Syst. Evol. Microbiol.">
        <title>The Global Catalogue of Microorganisms (GCM) 10K type strain sequencing project: providing services to taxonomists for standard genome sequencing and annotation.</title>
        <authorList>
            <consortium name="The Broad Institute Genomics Platform"/>
            <consortium name="The Broad Institute Genome Sequencing Center for Infectious Disease"/>
            <person name="Wu L."/>
            <person name="Ma J."/>
        </authorList>
    </citation>
    <scope>NUCLEOTIDE SEQUENCE [LARGE SCALE GENOMIC DNA]</scope>
    <source>
        <strain evidence="14">CGMCC 1.12151</strain>
    </source>
</reference>
<dbReference type="Pfam" id="PF01743">
    <property type="entry name" value="PolyA_pol"/>
    <property type="match status" value="1"/>
</dbReference>
<dbReference type="InterPro" id="IPR032828">
    <property type="entry name" value="PolyA_RNA-bd"/>
</dbReference>
<evidence type="ECO:0000256" key="6">
    <source>
        <dbReference type="ARBA" id="ARBA00022741"/>
    </source>
</evidence>
<evidence type="ECO:0000256" key="4">
    <source>
        <dbReference type="ARBA" id="ARBA00022695"/>
    </source>
</evidence>
<dbReference type="Pfam" id="PF12627">
    <property type="entry name" value="PolyA_pol_RNAbd"/>
    <property type="match status" value="1"/>
</dbReference>
<keyword evidence="7" id="KW-0460">Magnesium</keyword>
<keyword evidence="2 9" id="KW-0808">Transferase</keyword>
<feature type="domain" description="CCA-adding enzyme C-terminal" evidence="12">
    <location>
        <begin position="245"/>
        <end position="368"/>
    </location>
</feature>
<sequence length="377" mass="43025">MKNAKVIIARLKAAGFEAYMVGGAVRDYLRGVTPHDIDVATSATPQQVKALFERTVDTGIEHGTVLVLFGGAGTEVTTFRTESGYSDNRRPDKVEFVNSLEEDLRRRDFTINAMAMTEAMEIIDPFGGKTDLNSGLIRAVGQAEERFSEDALRMLRAIRFSGQLEFRIDTETLQAIKQHAALIRSVAIERIKAELDKVLVSRAPGISMDYMLETELNVYLPAGGLFALDWSRYAPGDEPLAGWLYLLHHNDKTFEEIRPYRFSNQDKQDLQRAVDASRLEAWTDWDYYHYTERQLKIAQAVSHQQEAITERQAALPIRTKSDLTVGGNDLMEWTGKKAGPWLKQWIFQIEQAVVVRRLANDKERIKDWFLNEYHRHT</sequence>
<dbReference type="GO" id="GO:0004810">
    <property type="term" value="F:CCA tRNA nucleotidyltransferase activity"/>
    <property type="evidence" value="ECO:0007669"/>
    <property type="project" value="UniProtKB-EC"/>
</dbReference>
<evidence type="ECO:0000259" key="12">
    <source>
        <dbReference type="Pfam" id="PF13735"/>
    </source>
</evidence>
<dbReference type="CDD" id="cd05398">
    <property type="entry name" value="NT_ClassII-CCAase"/>
    <property type="match status" value="1"/>
</dbReference>
<keyword evidence="14" id="KW-1185">Reference proteome</keyword>
<evidence type="ECO:0000256" key="7">
    <source>
        <dbReference type="ARBA" id="ARBA00022842"/>
    </source>
</evidence>
<keyword evidence="3" id="KW-0819">tRNA processing</keyword>
<organism evidence="13 14">
    <name type="scientific">Planococcus dechangensis</name>
    <dbReference type="NCBI Taxonomy" id="1176255"/>
    <lineage>
        <taxon>Bacteria</taxon>
        <taxon>Bacillati</taxon>
        <taxon>Bacillota</taxon>
        <taxon>Bacilli</taxon>
        <taxon>Bacillales</taxon>
        <taxon>Caryophanaceae</taxon>
        <taxon>Planococcus</taxon>
    </lineage>
</organism>
<proteinExistence type="inferred from homology"/>
<dbReference type="PANTHER" id="PTHR46173:SF1">
    <property type="entry name" value="CCA TRNA NUCLEOTIDYLTRANSFERASE 1, MITOCHONDRIAL"/>
    <property type="match status" value="1"/>
</dbReference>
<keyword evidence="8 9" id="KW-0694">RNA-binding</keyword>
<feature type="domain" description="Poly A polymerase head" evidence="10">
    <location>
        <begin position="18"/>
        <end position="138"/>
    </location>
</feature>
<dbReference type="PANTHER" id="PTHR46173">
    <property type="entry name" value="CCA TRNA NUCLEOTIDYLTRANSFERASE 1, MITOCHONDRIAL"/>
    <property type="match status" value="1"/>
</dbReference>
<evidence type="ECO:0000256" key="1">
    <source>
        <dbReference type="ARBA" id="ARBA00001946"/>
    </source>
</evidence>
<dbReference type="Pfam" id="PF13735">
    <property type="entry name" value="tRNA_NucTran2_2"/>
    <property type="match status" value="1"/>
</dbReference>
<dbReference type="NCBIfam" id="NF009814">
    <property type="entry name" value="PRK13299.1"/>
    <property type="match status" value="1"/>
</dbReference>
<dbReference type="Gene3D" id="1.10.246.80">
    <property type="match status" value="1"/>
</dbReference>
<evidence type="ECO:0000259" key="11">
    <source>
        <dbReference type="Pfam" id="PF12627"/>
    </source>
</evidence>
<keyword evidence="6" id="KW-0547">Nucleotide-binding</keyword>
<comment type="cofactor">
    <cofactor evidence="1">
        <name>Mg(2+)</name>
        <dbReference type="ChEBI" id="CHEBI:18420"/>
    </cofactor>
</comment>
<keyword evidence="5" id="KW-0479">Metal-binding</keyword>
<accession>A0ABV9MAH5</accession>
<comment type="caution">
    <text evidence="13">The sequence shown here is derived from an EMBL/GenBank/DDBJ whole genome shotgun (WGS) entry which is preliminary data.</text>
</comment>
<evidence type="ECO:0000259" key="10">
    <source>
        <dbReference type="Pfam" id="PF01743"/>
    </source>
</evidence>
<dbReference type="Proteomes" id="UP001595932">
    <property type="component" value="Unassembled WGS sequence"/>
</dbReference>
<evidence type="ECO:0000256" key="5">
    <source>
        <dbReference type="ARBA" id="ARBA00022723"/>
    </source>
</evidence>
<dbReference type="InterPro" id="IPR032810">
    <property type="entry name" value="CCA-adding_enz_C"/>
</dbReference>
<dbReference type="EMBL" id="JBHSGL010000005">
    <property type="protein sequence ID" value="MFC4712324.1"/>
    <property type="molecule type" value="Genomic_DNA"/>
</dbReference>
<name>A0ABV9MAH5_9BACL</name>
<gene>
    <name evidence="13" type="ORF">ACFO5U_05635</name>
</gene>
<dbReference type="InterPro" id="IPR050264">
    <property type="entry name" value="Bact_CCA-adding_enz_type3_sf"/>
</dbReference>
<evidence type="ECO:0000256" key="2">
    <source>
        <dbReference type="ARBA" id="ARBA00022679"/>
    </source>
</evidence>
<dbReference type="SUPFAM" id="SSF81891">
    <property type="entry name" value="Poly A polymerase C-terminal region-like"/>
    <property type="match status" value="1"/>
</dbReference>
<protein>
    <submittedName>
        <fullName evidence="13">CCA tRNA nucleotidyltransferase</fullName>
        <ecNumber evidence="13">2.7.7.72</ecNumber>
    </submittedName>
</protein>
<feature type="domain" description="tRNA nucleotidyltransferase/poly(A) polymerase RNA and SrmB- binding" evidence="11">
    <location>
        <begin position="166"/>
        <end position="219"/>
    </location>
</feature>
<dbReference type="SUPFAM" id="SSF81301">
    <property type="entry name" value="Nucleotidyltransferase"/>
    <property type="match status" value="1"/>
</dbReference>
<evidence type="ECO:0000313" key="13">
    <source>
        <dbReference type="EMBL" id="MFC4712324.1"/>
    </source>
</evidence>
<dbReference type="InterPro" id="IPR043519">
    <property type="entry name" value="NT_sf"/>
</dbReference>
<dbReference type="RefSeq" id="WP_377277440.1">
    <property type="nucleotide sequence ID" value="NZ_JBHSGL010000005.1"/>
</dbReference>
<keyword evidence="4 13" id="KW-0548">Nucleotidyltransferase</keyword>
<dbReference type="InterPro" id="IPR002646">
    <property type="entry name" value="PolA_pol_head_dom"/>
</dbReference>